<dbReference type="AlphaFoldDB" id="A0A478FPC6"/>
<protein>
    <submittedName>
        <fullName evidence="2">Uncharacterized protein</fullName>
    </submittedName>
</protein>
<name>A0A478FPC6_9MOLU</name>
<feature type="compositionally biased region" description="Polar residues" evidence="1">
    <location>
        <begin position="107"/>
        <end position="122"/>
    </location>
</feature>
<sequence length="130" mass="12855">MASPAVVGAGVVGGTAAVGATSVAAYHAFNKNGADNQTKEPSKKAAAAENNNARAEPKQAITDDGSSGSSGESSKPNVSTGNGVDVVAQPQPNSVTNADSEKRDSQALVSGTQPDKTSLESSESPKPEGT</sequence>
<organism evidence="2 3">
    <name type="scientific">Candidatus Mycoplasma haematohominis</name>
    <dbReference type="NCBI Taxonomy" id="1494318"/>
    <lineage>
        <taxon>Bacteria</taxon>
        <taxon>Bacillati</taxon>
        <taxon>Mycoplasmatota</taxon>
        <taxon>Mollicutes</taxon>
        <taxon>Mycoplasmataceae</taxon>
        <taxon>Mycoplasma</taxon>
    </lineage>
</organism>
<gene>
    <name evidence="2" type="ORF">MHSWG343_00300</name>
</gene>
<feature type="compositionally biased region" description="Low complexity" evidence="1">
    <location>
        <begin position="65"/>
        <end position="74"/>
    </location>
</feature>
<evidence type="ECO:0000313" key="2">
    <source>
        <dbReference type="EMBL" id="GCE63052.1"/>
    </source>
</evidence>
<reference evidence="2 3" key="1">
    <citation type="submission" date="2019-01" db="EMBL/GenBank/DDBJ databases">
        <title>Draft genome sequences of Candidatus Mycoplasma haemohominis SWG34-3 identified from a patient with pyrexia, anemia and liver dysfunction.</title>
        <authorList>
            <person name="Sekizuka T."/>
            <person name="Hattori N."/>
            <person name="Katano H."/>
            <person name="Takuma T."/>
            <person name="Ito T."/>
            <person name="Arai N."/>
            <person name="Yanai R."/>
            <person name="Ishii S."/>
            <person name="Miura Y."/>
            <person name="Tokunaga T."/>
            <person name="Watanabe H."/>
            <person name="Nomura N."/>
            <person name="Eguchi J."/>
            <person name="Arai T."/>
            <person name="Hasegawa H."/>
            <person name="Nakamaki T."/>
            <person name="Wakita T."/>
            <person name="Niki Y."/>
            <person name="Kuroda M."/>
        </authorList>
    </citation>
    <scope>NUCLEOTIDE SEQUENCE [LARGE SCALE GENOMIC DNA]</scope>
    <source>
        <strain evidence="2">SWG34-3</strain>
    </source>
</reference>
<dbReference type="RefSeq" id="WP_216082649.1">
    <property type="nucleotide sequence ID" value="NZ_CACTIB010000004.1"/>
</dbReference>
<evidence type="ECO:0000256" key="1">
    <source>
        <dbReference type="SAM" id="MobiDB-lite"/>
    </source>
</evidence>
<proteinExistence type="predicted"/>
<comment type="caution">
    <text evidence="2">The sequence shown here is derived from an EMBL/GenBank/DDBJ whole genome shotgun (WGS) entry which is preliminary data.</text>
</comment>
<feature type="region of interest" description="Disordered" evidence="1">
    <location>
        <begin position="31"/>
        <end position="130"/>
    </location>
</feature>
<dbReference type="Proteomes" id="UP000324831">
    <property type="component" value="Unassembled WGS sequence"/>
</dbReference>
<dbReference type="EMBL" id="BIMN01000001">
    <property type="protein sequence ID" value="GCE63052.1"/>
    <property type="molecule type" value="Genomic_DNA"/>
</dbReference>
<evidence type="ECO:0000313" key="3">
    <source>
        <dbReference type="Proteomes" id="UP000324831"/>
    </source>
</evidence>
<feature type="compositionally biased region" description="Low complexity" evidence="1">
    <location>
        <begin position="45"/>
        <end position="54"/>
    </location>
</feature>
<accession>A0A478FPC6</accession>